<dbReference type="SMART" id="SM00382">
    <property type="entry name" value="AAA"/>
    <property type="match status" value="1"/>
</dbReference>
<protein>
    <submittedName>
        <fullName evidence="10">ABC transporter ATP-binding protein</fullName>
    </submittedName>
</protein>
<gene>
    <name evidence="10" type="ORF">PNU26_06425</name>
</gene>
<dbReference type="InterPro" id="IPR036640">
    <property type="entry name" value="ABC1_TM_sf"/>
</dbReference>
<dbReference type="AlphaFoldDB" id="A0AAW6DC04"/>
<dbReference type="EMBL" id="JAQMJT010000006">
    <property type="protein sequence ID" value="MDB8614031.1"/>
    <property type="molecule type" value="Genomic_DNA"/>
</dbReference>
<dbReference type="GO" id="GO:0005886">
    <property type="term" value="C:plasma membrane"/>
    <property type="evidence" value="ECO:0007669"/>
    <property type="project" value="UniProtKB-SubCell"/>
</dbReference>
<evidence type="ECO:0000259" key="9">
    <source>
        <dbReference type="PROSITE" id="PS50929"/>
    </source>
</evidence>
<feature type="transmembrane region" description="Helical" evidence="7">
    <location>
        <begin position="48"/>
        <end position="70"/>
    </location>
</feature>
<dbReference type="PANTHER" id="PTHR43394">
    <property type="entry name" value="ATP-DEPENDENT PERMEASE MDL1, MITOCHONDRIAL"/>
    <property type="match status" value="1"/>
</dbReference>
<feature type="domain" description="ABC transmembrane type-1" evidence="9">
    <location>
        <begin position="13"/>
        <end position="294"/>
    </location>
</feature>
<dbReference type="Gene3D" id="1.20.1560.10">
    <property type="entry name" value="ABC transporter type 1, transmembrane domain"/>
    <property type="match status" value="1"/>
</dbReference>
<sequence length="522" mass="59137">MKKYILQFKFKNLLHLFLIACNSAFLVGASVTLAFMTNQLVAANFKSFLIWLGIEILLYLLYLVFTYIITIHQAKLIQEMSLKIRSDYIKNITNSSFHTFQSKTIGDHLSILNNDIQIIENSGFSNLYSLFSTLFTTLFSIIALLSYDIRIVVLTILLTICLTYLPKPFATKMQHFMSLFSTANEELISGLNDQLSGYKTLYYSNKKPTLLIQNTKIIRNYITQKVNFTQNSTRIETIMSAFSIMAQMSILFLTGLLITLGQVSIGSISSVGQISGNIFNSLTTLNQLQVSIHSVKPLFLKFEVSSKHTEKRTVNNIENIDISDLEYNFGNKTVFSKLNLNLVKNKKYAIIGESGSGKSTLINIILGNLQNYTGHVKYNNLELKEIDENSIVSQVAYISNSTHIYNDTLENNLTLWSQDITQNEIKKALKNVNLLDLQGRLKEKVSNDLLSEGQKQRIGIARALLKGSKIIIMDEATANLDKTNADFIENNLLKNPDITYITVTHHLSSEREKYFDQIIKLA</sequence>
<evidence type="ECO:0000313" key="10">
    <source>
        <dbReference type="EMBL" id="MDB8614031.1"/>
    </source>
</evidence>
<comment type="subcellular location">
    <subcellularLocation>
        <location evidence="1">Cell membrane</location>
        <topology evidence="1">Multi-pass membrane protein</topology>
    </subcellularLocation>
</comment>
<dbReference type="PANTHER" id="PTHR43394:SF1">
    <property type="entry name" value="ATP-BINDING CASSETTE SUB-FAMILY B MEMBER 10, MITOCHONDRIAL"/>
    <property type="match status" value="1"/>
</dbReference>
<dbReference type="SUPFAM" id="SSF90123">
    <property type="entry name" value="ABC transporter transmembrane region"/>
    <property type="match status" value="1"/>
</dbReference>
<evidence type="ECO:0000256" key="6">
    <source>
        <dbReference type="ARBA" id="ARBA00023136"/>
    </source>
</evidence>
<dbReference type="GO" id="GO:0016887">
    <property type="term" value="F:ATP hydrolysis activity"/>
    <property type="evidence" value="ECO:0007669"/>
    <property type="project" value="InterPro"/>
</dbReference>
<evidence type="ECO:0000256" key="3">
    <source>
        <dbReference type="ARBA" id="ARBA00022741"/>
    </source>
</evidence>
<dbReference type="Gene3D" id="3.40.50.300">
    <property type="entry name" value="P-loop containing nucleotide triphosphate hydrolases"/>
    <property type="match status" value="1"/>
</dbReference>
<accession>A0AAW6DC04</accession>
<organism evidence="10 11">
    <name type="scientific">Streptococcus salivarius</name>
    <dbReference type="NCBI Taxonomy" id="1304"/>
    <lineage>
        <taxon>Bacteria</taxon>
        <taxon>Bacillati</taxon>
        <taxon>Bacillota</taxon>
        <taxon>Bacilli</taxon>
        <taxon>Lactobacillales</taxon>
        <taxon>Streptococcaceae</taxon>
        <taxon>Streptococcus</taxon>
    </lineage>
</organism>
<dbReference type="Proteomes" id="UP001210204">
    <property type="component" value="Unassembled WGS sequence"/>
</dbReference>
<dbReference type="Pfam" id="PF00664">
    <property type="entry name" value="ABC_membrane"/>
    <property type="match status" value="1"/>
</dbReference>
<feature type="transmembrane region" description="Helical" evidence="7">
    <location>
        <begin position="127"/>
        <end position="145"/>
    </location>
</feature>
<dbReference type="InterPro" id="IPR039421">
    <property type="entry name" value="Type_1_exporter"/>
</dbReference>
<evidence type="ECO:0000256" key="4">
    <source>
        <dbReference type="ARBA" id="ARBA00022840"/>
    </source>
</evidence>
<evidence type="ECO:0000256" key="7">
    <source>
        <dbReference type="SAM" id="Phobius"/>
    </source>
</evidence>
<keyword evidence="2 7" id="KW-0812">Transmembrane</keyword>
<feature type="transmembrane region" description="Helical" evidence="7">
    <location>
        <begin position="12"/>
        <end position="36"/>
    </location>
</feature>
<reference evidence="10" key="1">
    <citation type="submission" date="2023-01" db="EMBL/GenBank/DDBJ databases">
        <title>Human gut microbiome strain richness.</title>
        <authorList>
            <person name="Chen-Liaw A."/>
        </authorList>
    </citation>
    <scope>NUCLEOTIDE SEQUENCE</scope>
    <source>
        <strain evidence="10">1001095st1_G4_1001095IJ_161003</strain>
    </source>
</reference>
<dbReference type="CDD" id="cd03228">
    <property type="entry name" value="ABCC_MRP_Like"/>
    <property type="match status" value="1"/>
</dbReference>
<feature type="transmembrane region" description="Helical" evidence="7">
    <location>
        <begin position="238"/>
        <end position="260"/>
    </location>
</feature>
<dbReference type="RefSeq" id="WP_002887150.1">
    <property type="nucleotide sequence ID" value="NZ_CP177180.1"/>
</dbReference>
<keyword evidence="6 7" id="KW-0472">Membrane</keyword>
<keyword evidence="3" id="KW-0547">Nucleotide-binding</keyword>
<dbReference type="InterPro" id="IPR003593">
    <property type="entry name" value="AAA+_ATPase"/>
</dbReference>
<dbReference type="InterPro" id="IPR011527">
    <property type="entry name" value="ABC1_TM_dom"/>
</dbReference>
<proteinExistence type="predicted"/>
<evidence type="ECO:0000259" key="8">
    <source>
        <dbReference type="PROSITE" id="PS50893"/>
    </source>
</evidence>
<dbReference type="GO" id="GO:0005524">
    <property type="term" value="F:ATP binding"/>
    <property type="evidence" value="ECO:0007669"/>
    <property type="project" value="UniProtKB-KW"/>
</dbReference>
<evidence type="ECO:0000313" key="11">
    <source>
        <dbReference type="Proteomes" id="UP001210204"/>
    </source>
</evidence>
<name>A0AAW6DC04_STRSL</name>
<dbReference type="SUPFAM" id="SSF52540">
    <property type="entry name" value="P-loop containing nucleoside triphosphate hydrolases"/>
    <property type="match status" value="1"/>
</dbReference>
<feature type="transmembrane region" description="Helical" evidence="7">
    <location>
        <begin position="151"/>
        <end position="170"/>
    </location>
</feature>
<dbReference type="GO" id="GO:0015421">
    <property type="term" value="F:ABC-type oligopeptide transporter activity"/>
    <property type="evidence" value="ECO:0007669"/>
    <property type="project" value="TreeGrafter"/>
</dbReference>
<feature type="domain" description="ABC transporter" evidence="8">
    <location>
        <begin position="320"/>
        <end position="522"/>
    </location>
</feature>
<dbReference type="Pfam" id="PF00005">
    <property type="entry name" value="ABC_tran"/>
    <property type="match status" value="1"/>
</dbReference>
<evidence type="ECO:0000256" key="2">
    <source>
        <dbReference type="ARBA" id="ARBA00022692"/>
    </source>
</evidence>
<dbReference type="InterPro" id="IPR027417">
    <property type="entry name" value="P-loop_NTPase"/>
</dbReference>
<dbReference type="PROSITE" id="PS50929">
    <property type="entry name" value="ABC_TM1F"/>
    <property type="match status" value="1"/>
</dbReference>
<keyword evidence="4 10" id="KW-0067">ATP-binding</keyword>
<evidence type="ECO:0000256" key="1">
    <source>
        <dbReference type="ARBA" id="ARBA00004651"/>
    </source>
</evidence>
<evidence type="ECO:0000256" key="5">
    <source>
        <dbReference type="ARBA" id="ARBA00022989"/>
    </source>
</evidence>
<dbReference type="InterPro" id="IPR003439">
    <property type="entry name" value="ABC_transporter-like_ATP-bd"/>
</dbReference>
<dbReference type="PROSITE" id="PS50893">
    <property type="entry name" value="ABC_TRANSPORTER_2"/>
    <property type="match status" value="1"/>
</dbReference>
<keyword evidence="5 7" id="KW-1133">Transmembrane helix</keyword>
<comment type="caution">
    <text evidence="10">The sequence shown here is derived from an EMBL/GenBank/DDBJ whole genome shotgun (WGS) entry which is preliminary data.</text>
</comment>